<dbReference type="EMBL" id="CP009622">
    <property type="protein sequence ID" value="AIU31633.1"/>
    <property type="molecule type" value="Genomic_DNA"/>
</dbReference>
<evidence type="ECO:0000313" key="2">
    <source>
        <dbReference type="Proteomes" id="UP000029910"/>
    </source>
</evidence>
<sequence length="79" mass="8854">MRKNIIQQFAAGEATMDDVKRALDNEPKGPTINYAAIPVTEDVPFPDDLLIKIQAAEMFGKITEKDAEEMYDHILAMNT</sequence>
<dbReference type="RefSeq" id="WP_235424594.1">
    <property type="nucleotide sequence ID" value="NZ_CP009622.1"/>
</dbReference>
<evidence type="ECO:0000313" key="1">
    <source>
        <dbReference type="EMBL" id="AIU31633.1"/>
    </source>
</evidence>
<keyword evidence="2" id="KW-1185">Reference proteome</keyword>
<accession>A0ABM5RP23</accession>
<proteinExistence type="predicted"/>
<name>A0ABM5RP23_9CORY</name>
<reference evidence="1 2" key="1">
    <citation type="journal article" date="2015" name="Genome Announc.">
        <title>Genome Sequence of Corynebacterium ulcerans Strain FRC11.</title>
        <authorList>
            <person name="Benevides Lde J."/>
            <person name="Viana M.V."/>
            <person name="Mariano D.C."/>
            <person name="Rocha Fde S."/>
            <person name="Bagano P.C."/>
            <person name="Folador E.L."/>
            <person name="Pereira F.L."/>
            <person name="Dorella F.A."/>
            <person name="Leal C.A."/>
            <person name="Carvalho A.F."/>
            <person name="Soares Sde C."/>
            <person name="Carneiro A."/>
            <person name="Ramos R."/>
            <person name="Badell-Ocando E."/>
            <person name="Guiso N."/>
            <person name="Silva A."/>
            <person name="Figueiredo H."/>
            <person name="Azevedo V."/>
            <person name="Guimaraes L.C."/>
        </authorList>
    </citation>
    <scope>NUCLEOTIDE SEQUENCE [LARGE SCALE GENOMIC DNA]</scope>
    <source>
        <strain evidence="2">FRC0011</strain>
    </source>
</reference>
<dbReference type="Proteomes" id="UP000029910">
    <property type="component" value="Chromosome"/>
</dbReference>
<organism evidence="1 2">
    <name type="scientific">Corynebacterium ramonii</name>
    <dbReference type="NCBI Taxonomy" id="3026968"/>
    <lineage>
        <taxon>Bacteria</taxon>
        <taxon>Bacillati</taxon>
        <taxon>Actinomycetota</taxon>
        <taxon>Actinomycetes</taxon>
        <taxon>Mycobacteriales</taxon>
        <taxon>Corynebacteriaceae</taxon>
        <taxon>Corynebacterium</taxon>
    </lineage>
</organism>
<protein>
    <submittedName>
        <fullName evidence="1">Uncharacterized protein</fullName>
    </submittedName>
</protein>
<gene>
    <name evidence="1" type="ORF">CulFRC11_0027</name>
</gene>